<keyword evidence="2" id="KW-1185">Reference proteome</keyword>
<protein>
    <submittedName>
        <fullName evidence="1">Uncharacterized protein</fullName>
    </submittedName>
</protein>
<dbReference type="STRING" id="1658172.A0A1B7NVK3"/>
<dbReference type="Proteomes" id="UP000091918">
    <property type="component" value="Unassembled WGS sequence"/>
</dbReference>
<gene>
    <name evidence="1" type="ORF">ACJ72_04875</name>
</gene>
<comment type="caution">
    <text evidence="1">The sequence shown here is derived from an EMBL/GenBank/DDBJ whole genome shotgun (WGS) entry which is preliminary data.</text>
</comment>
<dbReference type="AlphaFoldDB" id="A0A1B7NVK3"/>
<dbReference type="Pfam" id="PF14441">
    <property type="entry name" value="OTT_1508_deam"/>
    <property type="match status" value="1"/>
</dbReference>
<name>A0A1B7NVK3_9EURO</name>
<organism evidence="1 2">
    <name type="scientific">Emergomyces africanus</name>
    <dbReference type="NCBI Taxonomy" id="1955775"/>
    <lineage>
        <taxon>Eukaryota</taxon>
        <taxon>Fungi</taxon>
        <taxon>Dikarya</taxon>
        <taxon>Ascomycota</taxon>
        <taxon>Pezizomycotina</taxon>
        <taxon>Eurotiomycetes</taxon>
        <taxon>Eurotiomycetidae</taxon>
        <taxon>Onygenales</taxon>
        <taxon>Ajellomycetaceae</taxon>
        <taxon>Emergomyces</taxon>
    </lineage>
</organism>
<evidence type="ECO:0000313" key="2">
    <source>
        <dbReference type="Proteomes" id="UP000091918"/>
    </source>
</evidence>
<reference evidence="1 2" key="1">
    <citation type="submission" date="2015-07" db="EMBL/GenBank/DDBJ databases">
        <title>Emmonsia species relationships and genome sequence.</title>
        <authorList>
            <person name="Cuomo C.A."/>
            <person name="Schwartz I.S."/>
            <person name="Kenyon C."/>
            <person name="de Hoog G.S."/>
            <person name="Govender N.P."/>
            <person name="Botha A."/>
            <person name="Moreno L."/>
            <person name="de Vries M."/>
            <person name="Munoz J.F."/>
            <person name="Stielow J.B."/>
        </authorList>
    </citation>
    <scope>NUCLEOTIDE SEQUENCE [LARGE SCALE GENOMIC DNA]</scope>
    <source>
        <strain evidence="1 2">CBS 136260</strain>
    </source>
</reference>
<dbReference type="OrthoDB" id="4186169at2759"/>
<proteinExistence type="predicted"/>
<accession>A0A1B7NVK3</accession>
<dbReference type="InterPro" id="IPR027796">
    <property type="entry name" value="OTT_1508_deam-like"/>
</dbReference>
<dbReference type="EMBL" id="LGUA01000617">
    <property type="protein sequence ID" value="OAX80789.1"/>
    <property type="molecule type" value="Genomic_DNA"/>
</dbReference>
<sequence length="466" mass="53808">MDVSHLTDDINKLVALASTSGCDVEGKRRHAIDGLQVSTFMPHVVANEADRTARILNAIATILVRRPRGGVFAVGARIIHSEKLQEGSVQLFLAGNNNIPYEMKQYLEDVWQIMQKMADENRKKLARTPMRRKDYFEINPPKDNNGHATELPASYLELMRKVYIHGSKKFLQRLNKLYSALLEFMNVFLHHVMPHIEDNHDDYALLDDMVYIQDEIEWMNTQLEDSEDRDKSLELMSNEEFLIRMGKVGSMINDLSSIKFVRLDVLNEADKQTRKSISHRVKKFGALQFAIVQLERFTRSPRFYRILKKTSVEVICVGKSEIPVTLPSDTTGWRKVLESALDASSYEMNEKSEVIISKATPQLKKSKRKKYPVHCECNLLKYFVAADFKPRPVSYIGVSKLSCAACAAVFGAWNDLHQDHQFKIKGSHGKWYSPWLRQWDGKINQLMRENCTPQYTKIFRTRLHMH</sequence>
<evidence type="ECO:0000313" key="1">
    <source>
        <dbReference type="EMBL" id="OAX80789.1"/>
    </source>
</evidence>